<keyword evidence="2" id="KW-1185">Reference proteome</keyword>
<sequence>MESTLEVVLENVLATEEGVQDLRSKLLDLAATIRSNDVIIQQLEERMNELASQMAAQTIENNMAPMQDFVENNIFEWEIEEEVVGEFIADVLLKGQELEEVHHGKATSNEVKGCTKAFSCLASVWVQGQEANCVIKLATKSYKEDLAMKRAKYARTMTLPSSSASTHTIAAPLHTGATKKALQLAKDKLACLCSTIDVLESKAISVSKNKCSTRNPIIAALLQLQCVRCMMSILPGHPVEWQIIRTMSFAPHRIIGWCKAPGNLYHSHQIHSYLWPNKQLLGCLIPSPSLRSHDPITNSIRKHLSLPYLFFGYIGGN</sequence>
<evidence type="ECO:0000313" key="2">
    <source>
        <dbReference type="Proteomes" id="UP000823775"/>
    </source>
</evidence>
<protein>
    <submittedName>
        <fullName evidence="1">Uncharacterized protein</fullName>
    </submittedName>
</protein>
<comment type="caution">
    <text evidence="1">The sequence shown here is derived from an EMBL/GenBank/DDBJ whole genome shotgun (WGS) entry which is preliminary data.</text>
</comment>
<name>A0ABS8SZR5_DATST</name>
<organism evidence="1 2">
    <name type="scientific">Datura stramonium</name>
    <name type="common">Jimsonweed</name>
    <name type="synonym">Common thornapple</name>
    <dbReference type="NCBI Taxonomy" id="4076"/>
    <lineage>
        <taxon>Eukaryota</taxon>
        <taxon>Viridiplantae</taxon>
        <taxon>Streptophyta</taxon>
        <taxon>Embryophyta</taxon>
        <taxon>Tracheophyta</taxon>
        <taxon>Spermatophyta</taxon>
        <taxon>Magnoliopsida</taxon>
        <taxon>eudicotyledons</taxon>
        <taxon>Gunneridae</taxon>
        <taxon>Pentapetalae</taxon>
        <taxon>asterids</taxon>
        <taxon>lamiids</taxon>
        <taxon>Solanales</taxon>
        <taxon>Solanaceae</taxon>
        <taxon>Solanoideae</taxon>
        <taxon>Datureae</taxon>
        <taxon>Datura</taxon>
    </lineage>
</organism>
<feature type="non-terminal residue" evidence="1">
    <location>
        <position position="317"/>
    </location>
</feature>
<dbReference type="EMBL" id="JACEIK010000976">
    <property type="protein sequence ID" value="MCD7464577.1"/>
    <property type="molecule type" value="Genomic_DNA"/>
</dbReference>
<proteinExistence type="predicted"/>
<dbReference type="Proteomes" id="UP000823775">
    <property type="component" value="Unassembled WGS sequence"/>
</dbReference>
<evidence type="ECO:0000313" key="1">
    <source>
        <dbReference type="EMBL" id="MCD7464577.1"/>
    </source>
</evidence>
<accession>A0ABS8SZR5</accession>
<gene>
    <name evidence="1" type="ORF">HAX54_053014</name>
</gene>
<reference evidence="1 2" key="1">
    <citation type="journal article" date="2021" name="BMC Genomics">
        <title>Datura genome reveals duplications of psychoactive alkaloid biosynthetic genes and high mutation rate following tissue culture.</title>
        <authorList>
            <person name="Rajewski A."/>
            <person name="Carter-House D."/>
            <person name="Stajich J."/>
            <person name="Litt A."/>
        </authorList>
    </citation>
    <scope>NUCLEOTIDE SEQUENCE [LARGE SCALE GENOMIC DNA]</scope>
    <source>
        <strain evidence="1">AR-01</strain>
    </source>
</reference>